<keyword evidence="3" id="KW-0805">Transcription regulation</keyword>
<dbReference type="AlphaFoldDB" id="A0A6I4TPI5"/>
<name>A0A6I4TPI5_9SPHN</name>
<evidence type="ECO:0000256" key="5">
    <source>
        <dbReference type="ARBA" id="ARBA00023163"/>
    </source>
</evidence>
<dbReference type="PROSITE" id="PS50110">
    <property type="entry name" value="RESPONSE_REGULATORY"/>
    <property type="match status" value="1"/>
</dbReference>
<dbReference type="GO" id="GO:0005829">
    <property type="term" value="C:cytosol"/>
    <property type="evidence" value="ECO:0007669"/>
    <property type="project" value="TreeGrafter"/>
</dbReference>
<dbReference type="Pfam" id="PF00072">
    <property type="entry name" value="Response_reg"/>
    <property type="match status" value="1"/>
</dbReference>
<evidence type="ECO:0000256" key="4">
    <source>
        <dbReference type="ARBA" id="ARBA00023125"/>
    </source>
</evidence>
<keyword evidence="1 6" id="KW-0597">Phosphoprotein</keyword>
<dbReference type="InterPro" id="IPR011006">
    <property type="entry name" value="CheY-like_superfamily"/>
</dbReference>
<comment type="caution">
    <text evidence="8">The sequence shown here is derived from an EMBL/GenBank/DDBJ whole genome shotgun (WGS) entry which is preliminary data.</text>
</comment>
<evidence type="ECO:0000259" key="7">
    <source>
        <dbReference type="PROSITE" id="PS50110"/>
    </source>
</evidence>
<sequence length="141" mass="15011">MLGLWRDTHAKKSLDRVLIVEDDALLAMAIEEALADAGVQHVTTCATADEALHALDAVDAIVLDVHLADRDDGWALAELVAMLGSPRPRIVFSTGTPEDIPARIAEMGPVFAKPYNPALLVKALMGEPHTGLIARWRGGAG</sequence>
<dbReference type="RefSeq" id="WP_161389690.1">
    <property type="nucleotide sequence ID" value="NZ_JBHSCP010000001.1"/>
</dbReference>
<keyword evidence="9" id="KW-1185">Reference proteome</keyword>
<protein>
    <submittedName>
        <fullName evidence="8">Response regulator</fullName>
    </submittedName>
</protein>
<keyword evidence="4" id="KW-0238">DNA-binding</keyword>
<dbReference type="InterPro" id="IPR039420">
    <property type="entry name" value="WalR-like"/>
</dbReference>
<feature type="modified residue" description="4-aspartylphosphate" evidence="6">
    <location>
        <position position="64"/>
    </location>
</feature>
<proteinExistence type="predicted"/>
<dbReference type="Proteomes" id="UP000469430">
    <property type="component" value="Unassembled WGS sequence"/>
</dbReference>
<gene>
    <name evidence="8" type="ORF">GRI97_03310</name>
</gene>
<evidence type="ECO:0000256" key="3">
    <source>
        <dbReference type="ARBA" id="ARBA00023015"/>
    </source>
</evidence>
<dbReference type="OrthoDB" id="7432514at2"/>
<dbReference type="PANTHER" id="PTHR48111:SF1">
    <property type="entry name" value="TWO-COMPONENT RESPONSE REGULATOR ORR33"/>
    <property type="match status" value="1"/>
</dbReference>
<evidence type="ECO:0000313" key="8">
    <source>
        <dbReference type="EMBL" id="MXO98015.1"/>
    </source>
</evidence>
<dbReference type="SMART" id="SM00448">
    <property type="entry name" value="REC"/>
    <property type="match status" value="1"/>
</dbReference>
<dbReference type="SUPFAM" id="SSF52172">
    <property type="entry name" value="CheY-like"/>
    <property type="match status" value="1"/>
</dbReference>
<dbReference type="GO" id="GO:0000156">
    <property type="term" value="F:phosphorelay response regulator activity"/>
    <property type="evidence" value="ECO:0007669"/>
    <property type="project" value="TreeGrafter"/>
</dbReference>
<reference evidence="8 9" key="1">
    <citation type="submission" date="2019-12" db="EMBL/GenBank/DDBJ databases">
        <title>Genomic-based taxomic classification of the family Erythrobacteraceae.</title>
        <authorList>
            <person name="Xu L."/>
        </authorList>
    </citation>
    <scope>NUCLEOTIDE SEQUENCE [LARGE SCALE GENOMIC DNA]</scope>
    <source>
        <strain evidence="8 9">S36</strain>
    </source>
</reference>
<dbReference type="GO" id="GO:0032993">
    <property type="term" value="C:protein-DNA complex"/>
    <property type="evidence" value="ECO:0007669"/>
    <property type="project" value="TreeGrafter"/>
</dbReference>
<dbReference type="PANTHER" id="PTHR48111">
    <property type="entry name" value="REGULATOR OF RPOS"/>
    <property type="match status" value="1"/>
</dbReference>
<dbReference type="GO" id="GO:0000976">
    <property type="term" value="F:transcription cis-regulatory region binding"/>
    <property type="evidence" value="ECO:0007669"/>
    <property type="project" value="TreeGrafter"/>
</dbReference>
<dbReference type="EMBL" id="WTYJ01000001">
    <property type="protein sequence ID" value="MXO98015.1"/>
    <property type="molecule type" value="Genomic_DNA"/>
</dbReference>
<dbReference type="InterPro" id="IPR001789">
    <property type="entry name" value="Sig_transdc_resp-reg_receiver"/>
</dbReference>
<evidence type="ECO:0000256" key="6">
    <source>
        <dbReference type="PROSITE-ProRule" id="PRU00169"/>
    </source>
</evidence>
<dbReference type="Gene3D" id="3.40.50.2300">
    <property type="match status" value="1"/>
</dbReference>
<feature type="domain" description="Response regulatory" evidence="7">
    <location>
        <begin position="16"/>
        <end position="128"/>
    </location>
</feature>
<dbReference type="GO" id="GO:0006355">
    <property type="term" value="P:regulation of DNA-templated transcription"/>
    <property type="evidence" value="ECO:0007669"/>
    <property type="project" value="TreeGrafter"/>
</dbReference>
<accession>A0A6I4TPI5</accession>
<keyword evidence="2" id="KW-0902">Two-component regulatory system</keyword>
<organism evidence="8 9">
    <name type="scientific">Croceibacterium xixiisoli</name>
    <dbReference type="NCBI Taxonomy" id="1476466"/>
    <lineage>
        <taxon>Bacteria</taxon>
        <taxon>Pseudomonadati</taxon>
        <taxon>Pseudomonadota</taxon>
        <taxon>Alphaproteobacteria</taxon>
        <taxon>Sphingomonadales</taxon>
        <taxon>Erythrobacteraceae</taxon>
        <taxon>Croceibacterium</taxon>
    </lineage>
</organism>
<evidence type="ECO:0000313" key="9">
    <source>
        <dbReference type="Proteomes" id="UP000469430"/>
    </source>
</evidence>
<evidence type="ECO:0000256" key="2">
    <source>
        <dbReference type="ARBA" id="ARBA00023012"/>
    </source>
</evidence>
<evidence type="ECO:0000256" key="1">
    <source>
        <dbReference type="ARBA" id="ARBA00022553"/>
    </source>
</evidence>
<keyword evidence="5" id="KW-0804">Transcription</keyword>